<protein>
    <recommendedName>
        <fullName evidence="5">Exodeoxyribonuclease 7 large subunit</fullName>
        <ecNumber evidence="5">3.1.11.6</ecNumber>
    </recommendedName>
    <alternativeName>
        <fullName evidence="5">Exodeoxyribonuclease VII large subunit</fullName>
        <shortName evidence="5">Exonuclease VII large subunit</shortName>
    </alternativeName>
</protein>
<evidence type="ECO:0000256" key="5">
    <source>
        <dbReference type="HAMAP-Rule" id="MF_00378"/>
    </source>
</evidence>
<evidence type="ECO:0000256" key="6">
    <source>
        <dbReference type="RuleBase" id="RU004355"/>
    </source>
</evidence>
<evidence type="ECO:0000259" key="8">
    <source>
        <dbReference type="Pfam" id="PF13742"/>
    </source>
</evidence>
<dbReference type="EMBL" id="FOHN01000004">
    <property type="protein sequence ID" value="SES87489.1"/>
    <property type="molecule type" value="Genomic_DNA"/>
</dbReference>
<keyword evidence="3 5" id="KW-0378">Hydrolase</keyword>
<dbReference type="NCBIfam" id="TIGR00237">
    <property type="entry name" value="xseA"/>
    <property type="match status" value="1"/>
</dbReference>
<feature type="domain" description="OB-fold nucleic acid binding" evidence="8">
    <location>
        <begin position="7"/>
        <end position="101"/>
    </location>
</feature>
<evidence type="ECO:0000256" key="4">
    <source>
        <dbReference type="ARBA" id="ARBA00022839"/>
    </source>
</evidence>
<keyword evidence="1 5" id="KW-0963">Cytoplasm</keyword>
<evidence type="ECO:0000313" key="9">
    <source>
        <dbReference type="EMBL" id="SES87489.1"/>
    </source>
</evidence>
<organism evidence="9 10">
    <name type="scientific">[Clostridium] polysaccharolyticum</name>
    <dbReference type="NCBI Taxonomy" id="29364"/>
    <lineage>
        <taxon>Bacteria</taxon>
        <taxon>Bacillati</taxon>
        <taxon>Bacillota</taxon>
        <taxon>Clostridia</taxon>
        <taxon>Lachnospirales</taxon>
        <taxon>Lachnospiraceae</taxon>
    </lineage>
</organism>
<dbReference type="InterPro" id="IPR020579">
    <property type="entry name" value="Exonuc_VII_lsu_C"/>
</dbReference>
<comment type="subcellular location">
    <subcellularLocation>
        <location evidence="5 6">Cytoplasm</location>
    </subcellularLocation>
</comment>
<evidence type="ECO:0000256" key="3">
    <source>
        <dbReference type="ARBA" id="ARBA00022801"/>
    </source>
</evidence>
<evidence type="ECO:0000256" key="1">
    <source>
        <dbReference type="ARBA" id="ARBA00022490"/>
    </source>
</evidence>
<dbReference type="GO" id="GO:0009318">
    <property type="term" value="C:exodeoxyribonuclease VII complex"/>
    <property type="evidence" value="ECO:0007669"/>
    <property type="project" value="UniProtKB-UniRule"/>
</dbReference>
<dbReference type="OrthoDB" id="9802795at2"/>
<dbReference type="PANTHER" id="PTHR30008:SF0">
    <property type="entry name" value="EXODEOXYRIBONUCLEASE 7 LARGE SUBUNIT"/>
    <property type="match status" value="1"/>
</dbReference>
<proteinExistence type="inferred from homology"/>
<evidence type="ECO:0000313" key="10">
    <source>
        <dbReference type="Proteomes" id="UP000199800"/>
    </source>
</evidence>
<dbReference type="AlphaFoldDB" id="A0A1I0A0B4"/>
<comment type="subunit">
    <text evidence="5">Heterooligomer composed of large and small subunits.</text>
</comment>
<name>A0A1I0A0B4_9FIRM</name>
<dbReference type="HAMAP" id="MF_00378">
    <property type="entry name" value="Exonuc_7_L"/>
    <property type="match status" value="1"/>
</dbReference>
<evidence type="ECO:0000259" key="7">
    <source>
        <dbReference type="Pfam" id="PF02601"/>
    </source>
</evidence>
<accession>A0A1I0A0B4</accession>
<sequence>MEKRNAYTVSKINQYIKNMFLSDYALNRIYVKGEVSNLKYHTSGHIYFTLKDEKSQMACVMFAGQRSGLRFRMTEGQNIIVFGNISVYERDGKYQLYASEIILDGLGSLYEKFEQLKKSLEQEGLFSKEHKKPIPFYAKKIGIVTASTGAAIQDIVNIAARRNPYAELILYPAKVQGEGAAQTIVEGIKTLDALKLDVLIVGRGGGSIEDLWAFNEESVARALFQCKTPVISAVGHETDTTIADFAADLRAPTPSAGAELAVCNIQEVFAVLEDYETNLFRLMERKIQEKRYQLDNCRLRLAHQSPAFQIQQHRQYASDLEEKLNDRMKQVLEKKKHQLALYIEKMKGLSPLEKLSKGYSFVTDGQGNAVKTVKTIKQGDAVTIAVTDGKIQAVAVAVTQEKR</sequence>
<comment type="catalytic activity">
    <reaction evidence="5 6">
        <text>Exonucleolytic cleavage in either 5'- to 3'- or 3'- to 5'-direction to yield nucleoside 5'-phosphates.</text>
        <dbReference type="EC" id="3.1.11.6"/>
    </reaction>
</comment>
<dbReference type="PANTHER" id="PTHR30008">
    <property type="entry name" value="EXODEOXYRIBONUCLEASE 7 LARGE SUBUNIT"/>
    <property type="match status" value="1"/>
</dbReference>
<gene>
    <name evidence="5" type="primary">xseA</name>
    <name evidence="9" type="ORF">SAMN04487772_104191</name>
</gene>
<comment type="similarity">
    <text evidence="5 6">Belongs to the XseA family.</text>
</comment>
<dbReference type="InterPro" id="IPR003753">
    <property type="entry name" value="Exonuc_VII_L"/>
</dbReference>
<dbReference type="GO" id="GO:0005737">
    <property type="term" value="C:cytoplasm"/>
    <property type="evidence" value="ECO:0007669"/>
    <property type="project" value="UniProtKB-SubCell"/>
</dbReference>
<dbReference type="Proteomes" id="UP000199800">
    <property type="component" value="Unassembled WGS sequence"/>
</dbReference>
<dbReference type="STRING" id="29364.SAMN04487772_104191"/>
<keyword evidence="10" id="KW-1185">Reference proteome</keyword>
<keyword evidence="4 5" id="KW-0269">Exonuclease</keyword>
<dbReference type="Pfam" id="PF02601">
    <property type="entry name" value="Exonuc_VII_L"/>
    <property type="match status" value="1"/>
</dbReference>
<dbReference type="CDD" id="cd04489">
    <property type="entry name" value="ExoVII_LU_OBF"/>
    <property type="match status" value="1"/>
</dbReference>
<dbReference type="RefSeq" id="WP_092476836.1">
    <property type="nucleotide sequence ID" value="NZ_FOHN01000004.1"/>
</dbReference>
<evidence type="ECO:0000256" key="2">
    <source>
        <dbReference type="ARBA" id="ARBA00022722"/>
    </source>
</evidence>
<dbReference type="GO" id="GO:0006308">
    <property type="term" value="P:DNA catabolic process"/>
    <property type="evidence" value="ECO:0007669"/>
    <property type="project" value="UniProtKB-UniRule"/>
</dbReference>
<keyword evidence="2 5" id="KW-0540">Nuclease</keyword>
<feature type="domain" description="Exonuclease VII large subunit C-terminal" evidence="7">
    <location>
        <begin position="125"/>
        <end position="339"/>
    </location>
</feature>
<dbReference type="Pfam" id="PF13742">
    <property type="entry name" value="tRNA_anti_2"/>
    <property type="match status" value="1"/>
</dbReference>
<dbReference type="EC" id="3.1.11.6" evidence="5"/>
<dbReference type="InterPro" id="IPR025824">
    <property type="entry name" value="OB-fold_nuc-bd_dom"/>
</dbReference>
<dbReference type="GO" id="GO:0003676">
    <property type="term" value="F:nucleic acid binding"/>
    <property type="evidence" value="ECO:0007669"/>
    <property type="project" value="InterPro"/>
</dbReference>
<dbReference type="GO" id="GO:0008855">
    <property type="term" value="F:exodeoxyribonuclease VII activity"/>
    <property type="evidence" value="ECO:0007669"/>
    <property type="project" value="UniProtKB-UniRule"/>
</dbReference>
<reference evidence="9 10" key="1">
    <citation type="submission" date="2016-10" db="EMBL/GenBank/DDBJ databases">
        <authorList>
            <person name="de Groot N.N."/>
        </authorList>
    </citation>
    <scope>NUCLEOTIDE SEQUENCE [LARGE SCALE GENOMIC DNA]</scope>
    <source>
        <strain evidence="9 10">DSM 1801</strain>
    </source>
</reference>
<comment type="function">
    <text evidence="5">Bidirectionally degrades single-stranded DNA into large acid-insoluble oligonucleotides, which are then degraded further into small acid-soluble oligonucleotides.</text>
</comment>